<dbReference type="SUPFAM" id="SSF51905">
    <property type="entry name" value="FAD/NAD(P)-binding domain"/>
    <property type="match status" value="1"/>
</dbReference>
<dbReference type="AlphaFoldDB" id="A0A3L7J783"/>
<protein>
    <submittedName>
        <fullName evidence="2">FAD-dependent oxidoreductase</fullName>
    </submittedName>
</protein>
<dbReference type="Gene3D" id="3.50.50.60">
    <property type="entry name" value="FAD/NAD(P)-binding domain"/>
    <property type="match status" value="2"/>
</dbReference>
<name>A0A3L7J783_9HYPH</name>
<reference evidence="2 3" key="1">
    <citation type="submission" date="2018-10" db="EMBL/GenBank/DDBJ databases">
        <title>Notoacmeibacter sp. M2BS9Y-3-1, whole genome shotgun sequence.</title>
        <authorList>
            <person name="Tuo L."/>
        </authorList>
    </citation>
    <scope>NUCLEOTIDE SEQUENCE [LARGE SCALE GENOMIC DNA]</scope>
    <source>
        <strain evidence="2 3">M2BS9Y-3-1</strain>
    </source>
</reference>
<dbReference type="InterPro" id="IPR002937">
    <property type="entry name" value="Amino_oxidase"/>
</dbReference>
<dbReference type="Pfam" id="PF01593">
    <property type="entry name" value="Amino_oxidase"/>
    <property type="match status" value="1"/>
</dbReference>
<gene>
    <name evidence="2" type="ORF">D8780_15260</name>
</gene>
<accession>A0A3L7J783</accession>
<sequence length="540" mass="58227">MLADPDSIRIEDPCQNAGDRPRIIVVGAGLAGLSAALDLHDRGARIDILEASDEPGGNAWYETWRDIRQPTAGSCFRSPLPGGHVERLLERFNLATDWRSTGSAMQVLFRTGALLGNLHEVSAAFLRHPSWLLKPKVWGLTGGLLTAALTGRPLVPAAKALGEPIFTELYRFLDRLGPNKDRFPAVPWTPDCGIARAEMEALDRMTIGQFLFEPSTTRQLPEDLRPPRRLGRLVRLAVTTTLEVEGLLLDNCSAYVGLHFLVGYLHGDLVALPGGNGAVSKALVDHLESQPDVTLSTEARVRGIRATDRGYRVAFQSGNRTRTLNCDGVIVATPKEAALAFLPDLPTAQREAMAEIEYSDYAIANARLKRPVWTENFGGYFIGDKPGKRAKTGFCRAGGVVNAGWRALPGTKEAGGLSCLKPVPQRADQGKLTNTDETTLRAEAEAEIRRTLMAIGADPSVLDDVRLHLWPHGLVSPRPGQIADDLFVRASAPFGAIAFANQDSIGVGCLEAAIESGHRAAAQLTQAIPVATSNLTRQAG</sequence>
<dbReference type="EMBL" id="RCWN01000002">
    <property type="protein sequence ID" value="RLQ85311.1"/>
    <property type="molecule type" value="Genomic_DNA"/>
</dbReference>
<evidence type="ECO:0000259" key="1">
    <source>
        <dbReference type="Pfam" id="PF01593"/>
    </source>
</evidence>
<proteinExistence type="predicted"/>
<organism evidence="2 3">
    <name type="scientific">Notoacmeibacter ruber</name>
    <dbReference type="NCBI Taxonomy" id="2670375"/>
    <lineage>
        <taxon>Bacteria</taxon>
        <taxon>Pseudomonadati</taxon>
        <taxon>Pseudomonadota</taxon>
        <taxon>Alphaproteobacteria</taxon>
        <taxon>Hyphomicrobiales</taxon>
        <taxon>Notoacmeibacteraceae</taxon>
        <taxon>Notoacmeibacter</taxon>
    </lineage>
</organism>
<keyword evidence="3" id="KW-1185">Reference proteome</keyword>
<evidence type="ECO:0000313" key="3">
    <source>
        <dbReference type="Proteomes" id="UP000281094"/>
    </source>
</evidence>
<feature type="domain" description="Amine oxidase" evidence="1">
    <location>
        <begin position="30"/>
        <end position="524"/>
    </location>
</feature>
<dbReference type="RefSeq" id="WP_121646728.1">
    <property type="nucleotide sequence ID" value="NZ_RCWN01000002.1"/>
</dbReference>
<comment type="caution">
    <text evidence="2">The sequence shown here is derived from an EMBL/GenBank/DDBJ whole genome shotgun (WGS) entry which is preliminary data.</text>
</comment>
<dbReference type="InterPro" id="IPR036188">
    <property type="entry name" value="FAD/NAD-bd_sf"/>
</dbReference>
<dbReference type="InterPro" id="IPR050464">
    <property type="entry name" value="Zeta_carotene_desat/Oxidored"/>
</dbReference>
<evidence type="ECO:0000313" key="2">
    <source>
        <dbReference type="EMBL" id="RLQ85311.1"/>
    </source>
</evidence>
<dbReference type="Proteomes" id="UP000281094">
    <property type="component" value="Unassembled WGS sequence"/>
</dbReference>
<dbReference type="PANTHER" id="PTHR42923">
    <property type="entry name" value="PROTOPORPHYRINOGEN OXIDASE"/>
    <property type="match status" value="1"/>
</dbReference>
<dbReference type="GO" id="GO:0016491">
    <property type="term" value="F:oxidoreductase activity"/>
    <property type="evidence" value="ECO:0007669"/>
    <property type="project" value="InterPro"/>
</dbReference>